<dbReference type="GO" id="GO:0005524">
    <property type="term" value="F:ATP binding"/>
    <property type="evidence" value="ECO:0007669"/>
    <property type="project" value="UniProtKB-KW"/>
</dbReference>
<proteinExistence type="predicted"/>
<dbReference type="CDD" id="cd03259">
    <property type="entry name" value="ABC_Carb_Solutes_like"/>
    <property type="match status" value="1"/>
</dbReference>
<dbReference type="Gene3D" id="3.40.50.300">
    <property type="entry name" value="P-loop containing nucleotide triphosphate hydrolases"/>
    <property type="match status" value="1"/>
</dbReference>
<evidence type="ECO:0000256" key="4">
    <source>
        <dbReference type="ARBA" id="ARBA00022741"/>
    </source>
</evidence>
<dbReference type="PROSITE" id="PS00211">
    <property type="entry name" value="ABC_TRANSPORTER_1"/>
    <property type="match status" value="1"/>
</dbReference>
<keyword evidence="3" id="KW-0410">Iron transport</keyword>
<evidence type="ECO:0000256" key="3">
    <source>
        <dbReference type="ARBA" id="ARBA00022496"/>
    </source>
</evidence>
<keyword evidence="5 10" id="KW-0067">ATP-binding</keyword>
<dbReference type="RefSeq" id="WP_125712173.1">
    <property type="nucleotide sequence ID" value="NZ_JBHTOP010000026.1"/>
</dbReference>
<comment type="caution">
    <text evidence="10">The sequence shown here is derived from an EMBL/GenBank/DDBJ whole genome shotgun (WGS) entry which is preliminary data.</text>
</comment>
<evidence type="ECO:0000256" key="1">
    <source>
        <dbReference type="ARBA" id="ARBA00022448"/>
    </source>
</evidence>
<dbReference type="Pfam" id="PF00005">
    <property type="entry name" value="ABC_tran"/>
    <property type="match status" value="1"/>
</dbReference>
<name>A0ABW4J9Z3_9LACO</name>
<keyword evidence="1" id="KW-0813">Transport</keyword>
<keyword evidence="6" id="KW-0408">Iron</keyword>
<evidence type="ECO:0000256" key="2">
    <source>
        <dbReference type="ARBA" id="ARBA00022475"/>
    </source>
</evidence>
<keyword evidence="4" id="KW-0547">Nucleotide-binding</keyword>
<evidence type="ECO:0000256" key="7">
    <source>
        <dbReference type="ARBA" id="ARBA00023065"/>
    </source>
</evidence>
<dbReference type="Proteomes" id="UP001597267">
    <property type="component" value="Unassembled WGS sequence"/>
</dbReference>
<accession>A0ABW4J9Z3</accession>
<dbReference type="InterPro" id="IPR003593">
    <property type="entry name" value="AAA+_ATPase"/>
</dbReference>
<feature type="domain" description="ABC transporter" evidence="9">
    <location>
        <begin position="3"/>
        <end position="226"/>
    </location>
</feature>
<protein>
    <submittedName>
        <fullName evidence="10">ABC transporter ATP-binding protein</fullName>
    </submittedName>
</protein>
<evidence type="ECO:0000256" key="6">
    <source>
        <dbReference type="ARBA" id="ARBA00023004"/>
    </source>
</evidence>
<dbReference type="EMBL" id="JBHTOP010000026">
    <property type="protein sequence ID" value="MFD1672428.1"/>
    <property type="molecule type" value="Genomic_DNA"/>
</dbReference>
<dbReference type="InterPro" id="IPR017871">
    <property type="entry name" value="ABC_transporter-like_CS"/>
</dbReference>
<dbReference type="InterPro" id="IPR050093">
    <property type="entry name" value="ABC_SmlMolc_Importer"/>
</dbReference>
<organism evidence="10 11">
    <name type="scientific">Agrilactobacillus yilanensis</name>
    <dbReference type="NCBI Taxonomy" id="2485997"/>
    <lineage>
        <taxon>Bacteria</taxon>
        <taxon>Bacillati</taxon>
        <taxon>Bacillota</taxon>
        <taxon>Bacilli</taxon>
        <taxon>Lactobacillales</taxon>
        <taxon>Lactobacillaceae</taxon>
        <taxon>Agrilactobacillus</taxon>
    </lineage>
</organism>
<dbReference type="SMART" id="SM00382">
    <property type="entry name" value="AAA"/>
    <property type="match status" value="1"/>
</dbReference>
<dbReference type="PANTHER" id="PTHR42781">
    <property type="entry name" value="SPERMIDINE/PUTRESCINE IMPORT ATP-BINDING PROTEIN POTA"/>
    <property type="match status" value="1"/>
</dbReference>
<dbReference type="InterPro" id="IPR015853">
    <property type="entry name" value="ABC_transpr_FbpC"/>
</dbReference>
<keyword evidence="2" id="KW-1003">Cell membrane</keyword>
<keyword evidence="11" id="KW-1185">Reference proteome</keyword>
<gene>
    <name evidence="10" type="ORF">ACFQ5M_09985</name>
</gene>
<evidence type="ECO:0000313" key="10">
    <source>
        <dbReference type="EMBL" id="MFD1672428.1"/>
    </source>
</evidence>
<evidence type="ECO:0000259" key="9">
    <source>
        <dbReference type="PROSITE" id="PS50893"/>
    </source>
</evidence>
<keyword evidence="7" id="KW-0406">Ion transport</keyword>
<dbReference type="InterPro" id="IPR003439">
    <property type="entry name" value="ABC_transporter-like_ATP-bd"/>
</dbReference>
<evidence type="ECO:0000313" key="11">
    <source>
        <dbReference type="Proteomes" id="UP001597267"/>
    </source>
</evidence>
<dbReference type="SUPFAM" id="SSF52540">
    <property type="entry name" value="P-loop containing nucleoside triphosphate hydrolases"/>
    <property type="match status" value="1"/>
</dbReference>
<evidence type="ECO:0000256" key="5">
    <source>
        <dbReference type="ARBA" id="ARBA00022840"/>
    </source>
</evidence>
<keyword evidence="8" id="KW-0472">Membrane</keyword>
<dbReference type="PANTHER" id="PTHR42781:SF4">
    <property type="entry name" value="SPERMIDINE_PUTRESCINE IMPORT ATP-BINDING PROTEIN POTA"/>
    <property type="match status" value="1"/>
</dbReference>
<dbReference type="InterPro" id="IPR027417">
    <property type="entry name" value="P-loop_NTPase"/>
</dbReference>
<dbReference type="PROSITE" id="PS50893">
    <property type="entry name" value="ABC_TRANSPORTER_2"/>
    <property type="match status" value="1"/>
</dbReference>
<sequence length="332" mass="37392">MAYYLEKISQTKGHQEILKQIDLKIEENEVFAILGPSGGGKTTLLNILAQIDQPTSGRFYGDNDAQPKGILVFQDYRLFPHMTVVQNITFGLKMRHIPKKARLARAAEIMKTMGISDLAKRYPDELSGGQQQRVALARALILKPKLVLMDEPFSSLDEGLRLEMLNFVKQLQQQFQLTIIFVTHYKNEAYLLSNQVAILIDGTVMQLDEPAHLEQAPANLAVAEFLGQANFIPGTWIDKTIKTAIYQGPVTWHTAKKPVTPTLYIPFAQFLQLTVSDYPAFKAQVLDHRWIGNLERVTLQVGTTVLSVNLPPNAVTTGESYDFYFKQLPVVY</sequence>
<reference evidence="11" key="1">
    <citation type="journal article" date="2019" name="Int. J. Syst. Evol. Microbiol.">
        <title>The Global Catalogue of Microorganisms (GCM) 10K type strain sequencing project: providing services to taxonomists for standard genome sequencing and annotation.</title>
        <authorList>
            <consortium name="The Broad Institute Genomics Platform"/>
            <consortium name="The Broad Institute Genome Sequencing Center for Infectious Disease"/>
            <person name="Wu L."/>
            <person name="Ma J."/>
        </authorList>
    </citation>
    <scope>NUCLEOTIDE SEQUENCE [LARGE SCALE GENOMIC DNA]</scope>
    <source>
        <strain evidence="11">CCM 8896</strain>
    </source>
</reference>
<evidence type="ECO:0000256" key="8">
    <source>
        <dbReference type="ARBA" id="ARBA00023136"/>
    </source>
</evidence>